<dbReference type="SUPFAM" id="SSF51679">
    <property type="entry name" value="Bacterial luciferase-like"/>
    <property type="match status" value="1"/>
</dbReference>
<evidence type="ECO:0000259" key="1">
    <source>
        <dbReference type="Pfam" id="PF00296"/>
    </source>
</evidence>
<feature type="domain" description="Luciferase-like" evidence="1">
    <location>
        <begin position="1"/>
        <end position="309"/>
    </location>
</feature>
<sequence>MHVGYEASFQSDGHLPDDEFVRRAMDYCLRAESLGFDSIWLTEHHFSDYGLIGDPLQALSYLAGRTERVRLGTAVLVLPWHDPVRVAEQVLLADHLSGGRIVPGIGRGLSKSEYEGMRVPIEQSRAIFQEHAELLLGALEDGMVAGGERIAQPARELRPRPLKSFRGRVLSASVSPASAPLMAKLGVGLMFVIVKPVELMRVDLENYRTAWREEHGADDVPPQPTLSAVVVVDESADRAHHVAMKYERSSHRIAVDHYGMADPDFGDVPGYEYYRRMRTTTAPVVTNPPATVIHGTPQQVLERLYEYKRHLDMQALLTIFHGLPFEDGERSLRCFVDRCLPELRSWPAQPTF</sequence>
<name>A0AA45L6I5_9PSEU</name>
<proteinExistence type="predicted"/>
<reference evidence="2" key="1">
    <citation type="submission" date="2021-04" db="EMBL/GenBank/DDBJ databases">
        <title>Genomic sequence of Actinosynnema pretiosum subsp. pretiosum ATCC 31280 (C-14919).</title>
        <authorList>
            <person name="Bai L."/>
            <person name="Wang X."/>
            <person name="Xiao Y."/>
        </authorList>
    </citation>
    <scope>NUCLEOTIDE SEQUENCE</scope>
    <source>
        <strain evidence="2">ATCC 31280</strain>
    </source>
</reference>
<evidence type="ECO:0000313" key="3">
    <source>
        <dbReference type="Proteomes" id="UP000677152"/>
    </source>
</evidence>
<dbReference type="Gene3D" id="3.20.20.30">
    <property type="entry name" value="Luciferase-like domain"/>
    <property type="match status" value="1"/>
</dbReference>
<accession>A0AA45L6I5</accession>
<organism evidence="2 3">
    <name type="scientific">Actinosynnema pretiosum subsp. pretiosum</name>
    <dbReference type="NCBI Taxonomy" id="103721"/>
    <lineage>
        <taxon>Bacteria</taxon>
        <taxon>Bacillati</taxon>
        <taxon>Actinomycetota</taxon>
        <taxon>Actinomycetes</taxon>
        <taxon>Pseudonocardiales</taxon>
        <taxon>Pseudonocardiaceae</taxon>
        <taxon>Actinosynnema</taxon>
    </lineage>
</organism>
<dbReference type="EMBL" id="CP073249">
    <property type="protein sequence ID" value="QUF04085.1"/>
    <property type="molecule type" value="Genomic_DNA"/>
</dbReference>
<dbReference type="Pfam" id="PF00296">
    <property type="entry name" value="Bac_luciferase"/>
    <property type="match status" value="1"/>
</dbReference>
<dbReference type="Proteomes" id="UP000677152">
    <property type="component" value="Chromosome"/>
</dbReference>
<gene>
    <name evidence="2" type="ORF">KCV87_32885</name>
</gene>
<dbReference type="AlphaFoldDB" id="A0AA45L6I5"/>
<protein>
    <submittedName>
        <fullName evidence="2">LLM class flavin-dependent oxidoreductase</fullName>
    </submittedName>
</protein>
<dbReference type="InterPro" id="IPR036661">
    <property type="entry name" value="Luciferase-like_sf"/>
</dbReference>
<dbReference type="PANTHER" id="PTHR30137:SF15">
    <property type="entry name" value="BLL6902 PROTEIN"/>
    <property type="match status" value="1"/>
</dbReference>
<evidence type="ECO:0000313" key="2">
    <source>
        <dbReference type="EMBL" id="QUF04085.1"/>
    </source>
</evidence>
<dbReference type="PANTHER" id="PTHR30137">
    <property type="entry name" value="LUCIFERASE-LIKE MONOOXYGENASE"/>
    <property type="match status" value="1"/>
</dbReference>
<dbReference type="GO" id="GO:0016705">
    <property type="term" value="F:oxidoreductase activity, acting on paired donors, with incorporation or reduction of molecular oxygen"/>
    <property type="evidence" value="ECO:0007669"/>
    <property type="project" value="InterPro"/>
</dbReference>
<dbReference type="InterPro" id="IPR050766">
    <property type="entry name" value="Bact_Lucif_Oxidored"/>
</dbReference>
<dbReference type="GO" id="GO:0005829">
    <property type="term" value="C:cytosol"/>
    <property type="evidence" value="ECO:0007669"/>
    <property type="project" value="TreeGrafter"/>
</dbReference>
<dbReference type="InterPro" id="IPR011251">
    <property type="entry name" value="Luciferase-like_dom"/>
</dbReference>